<keyword evidence="1" id="KW-0175">Coiled coil</keyword>
<reference evidence="2 3" key="1">
    <citation type="submission" date="2006-02" db="EMBL/GenBank/DDBJ databases">
        <authorList>
            <person name="Pinhassi J."/>
            <person name="Pedros-Alio C."/>
            <person name="Ferriera S."/>
            <person name="Johnson J."/>
            <person name="Kravitz S."/>
            <person name="Halpern A."/>
            <person name="Remington K."/>
            <person name="Beeson K."/>
            <person name="Tran B."/>
            <person name="Rogers Y.-H."/>
            <person name="Friedman R."/>
            <person name="Venter J.C."/>
        </authorList>
    </citation>
    <scope>NUCLEOTIDE SEQUENCE [LARGE SCALE GENOMIC DNA]</scope>
    <source>
        <strain evidence="2 3">MED297</strain>
    </source>
</reference>
<keyword evidence="3" id="KW-1185">Reference proteome</keyword>
<dbReference type="Proteomes" id="UP000005953">
    <property type="component" value="Unassembled WGS sequence"/>
</dbReference>
<dbReference type="InterPro" id="IPR012662">
    <property type="entry name" value="CHP02449"/>
</dbReference>
<name>A4B9S2_9GAMM</name>
<dbReference type="RefSeq" id="WP_008044984.1">
    <property type="nucleotide sequence ID" value="NZ_CH724151.1"/>
</dbReference>
<proteinExistence type="predicted"/>
<evidence type="ECO:0000313" key="3">
    <source>
        <dbReference type="Proteomes" id="UP000005953"/>
    </source>
</evidence>
<dbReference type="HOGENOM" id="CLU_1936363_0_0_6"/>
<organism evidence="2 3">
    <name type="scientific">Reinekea blandensis MED297</name>
    <dbReference type="NCBI Taxonomy" id="314283"/>
    <lineage>
        <taxon>Bacteria</taxon>
        <taxon>Pseudomonadati</taxon>
        <taxon>Pseudomonadota</taxon>
        <taxon>Gammaproteobacteria</taxon>
        <taxon>Oceanospirillales</taxon>
        <taxon>Saccharospirillaceae</taxon>
        <taxon>Reinekea</taxon>
    </lineage>
</organism>
<feature type="coiled-coil region" evidence="1">
    <location>
        <begin position="66"/>
        <end position="128"/>
    </location>
</feature>
<gene>
    <name evidence="2" type="ORF">MED297_20837</name>
</gene>
<sequence>MDGKFVRSSHLFTDPTDTRRAGTYAVSHLFVQAVMAIRDKRPKFSHNEASFAYFLSDSIIMSDQDLQALEHKIDELITEYRRLEQEKRLLQAEREAWKAERAKLIKQNELARSRVEAMIERLKTMEQSHD</sequence>
<protein>
    <submittedName>
        <fullName evidence="2">Uncharacterized protein</fullName>
    </submittedName>
</protein>
<evidence type="ECO:0000313" key="2">
    <source>
        <dbReference type="EMBL" id="EAR11373.1"/>
    </source>
</evidence>
<accession>A4B9S2</accession>
<dbReference type="AlphaFoldDB" id="A4B9S2"/>
<comment type="caution">
    <text evidence="2">The sequence shown here is derived from an EMBL/GenBank/DDBJ whole genome shotgun (WGS) entry which is preliminary data.</text>
</comment>
<dbReference type="NCBIfam" id="TIGR02449">
    <property type="entry name" value="TIGR02449 family protein"/>
    <property type="match status" value="1"/>
</dbReference>
<dbReference type="EMBL" id="AAOE01000001">
    <property type="protein sequence ID" value="EAR11373.1"/>
    <property type="molecule type" value="Genomic_DNA"/>
</dbReference>
<dbReference type="STRING" id="314283.MED297_20837"/>
<evidence type="ECO:0000256" key="1">
    <source>
        <dbReference type="SAM" id="Coils"/>
    </source>
</evidence>